<protein>
    <submittedName>
        <fullName evidence="1">Uncharacterized protein</fullName>
    </submittedName>
</protein>
<proteinExistence type="predicted"/>
<dbReference type="EMBL" id="BGZK01002678">
    <property type="protein sequence ID" value="GBP95764.1"/>
    <property type="molecule type" value="Genomic_DNA"/>
</dbReference>
<keyword evidence="2" id="KW-1185">Reference proteome</keyword>
<comment type="caution">
    <text evidence="1">The sequence shown here is derived from an EMBL/GenBank/DDBJ whole genome shotgun (WGS) entry which is preliminary data.</text>
</comment>
<evidence type="ECO:0000313" key="1">
    <source>
        <dbReference type="EMBL" id="GBP95764.1"/>
    </source>
</evidence>
<sequence length="85" mass="10287">MPTFGFHDTQPRVIRNQRWDNKPASTLWWEAVPHWVTNEQLIPRRHHINQIVCLPFGRDGRQHQQCTQTPEQLERYNYVLRGNLQ</sequence>
<name>A0A4C2A994_EUMVA</name>
<dbReference type="Proteomes" id="UP000299102">
    <property type="component" value="Unassembled WGS sequence"/>
</dbReference>
<reference evidence="1 2" key="1">
    <citation type="journal article" date="2019" name="Commun. Biol.">
        <title>The bagworm genome reveals a unique fibroin gene that provides high tensile strength.</title>
        <authorList>
            <person name="Kono N."/>
            <person name="Nakamura H."/>
            <person name="Ohtoshi R."/>
            <person name="Tomita M."/>
            <person name="Numata K."/>
            <person name="Arakawa K."/>
        </authorList>
    </citation>
    <scope>NUCLEOTIDE SEQUENCE [LARGE SCALE GENOMIC DNA]</scope>
</reference>
<evidence type="ECO:0000313" key="2">
    <source>
        <dbReference type="Proteomes" id="UP000299102"/>
    </source>
</evidence>
<organism evidence="1 2">
    <name type="scientific">Eumeta variegata</name>
    <name type="common">Bagworm moth</name>
    <name type="synonym">Eumeta japonica</name>
    <dbReference type="NCBI Taxonomy" id="151549"/>
    <lineage>
        <taxon>Eukaryota</taxon>
        <taxon>Metazoa</taxon>
        <taxon>Ecdysozoa</taxon>
        <taxon>Arthropoda</taxon>
        <taxon>Hexapoda</taxon>
        <taxon>Insecta</taxon>
        <taxon>Pterygota</taxon>
        <taxon>Neoptera</taxon>
        <taxon>Endopterygota</taxon>
        <taxon>Lepidoptera</taxon>
        <taxon>Glossata</taxon>
        <taxon>Ditrysia</taxon>
        <taxon>Tineoidea</taxon>
        <taxon>Psychidae</taxon>
        <taxon>Oiketicinae</taxon>
        <taxon>Eumeta</taxon>
    </lineage>
</organism>
<accession>A0A4C2A994</accession>
<dbReference type="AlphaFoldDB" id="A0A4C2A994"/>
<gene>
    <name evidence="1" type="ORF">EVAR_70977_1</name>
</gene>